<dbReference type="Proteomes" id="UP000828251">
    <property type="component" value="Unassembled WGS sequence"/>
</dbReference>
<protein>
    <submittedName>
        <fullName evidence="1">Uncharacterized protein</fullName>
    </submittedName>
</protein>
<gene>
    <name evidence="1" type="ORF">J1N35_026783</name>
</gene>
<dbReference type="EMBL" id="JAIQCV010000008">
    <property type="protein sequence ID" value="KAH1074455.1"/>
    <property type="molecule type" value="Genomic_DNA"/>
</dbReference>
<evidence type="ECO:0000313" key="2">
    <source>
        <dbReference type="Proteomes" id="UP000828251"/>
    </source>
</evidence>
<name>A0A9D3V9K6_9ROSI</name>
<organism evidence="1 2">
    <name type="scientific">Gossypium stocksii</name>
    <dbReference type="NCBI Taxonomy" id="47602"/>
    <lineage>
        <taxon>Eukaryota</taxon>
        <taxon>Viridiplantae</taxon>
        <taxon>Streptophyta</taxon>
        <taxon>Embryophyta</taxon>
        <taxon>Tracheophyta</taxon>
        <taxon>Spermatophyta</taxon>
        <taxon>Magnoliopsida</taxon>
        <taxon>eudicotyledons</taxon>
        <taxon>Gunneridae</taxon>
        <taxon>Pentapetalae</taxon>
        <taxon>rosids</taxon>
        <taxon>malvids</taxon>
        <taxon>Malvales</taxon>
        <taxon>Malvaceae</taxon>
        <taxon>Malvoideae</taxon>
        <taxon>Gossypium</taxon>
    </lineage>
</organism>
<keyword evidence="2" id="KW-1185">Reference proteome</keyword>
<accession>A0A9D3V9K6</accession>
<evidence type="ECO:0000313" key="1">
    <source>
        <dbReference type="EMBL" id="KAH1074455.1"/>
    </source>
</evidence>
<dbReference type="AlphaFoldDB" id="A0A9D3V9K6"/>
<sequence length="124" mass="14162">MTTIIKLPELVLTNRDQEEKLLRISLLHSTMDGISAGQKPTQYQLGLLIYGELAMEREYSFPTSPNLQDARGQEGRIGEKLTGQRRPNIHEQARCKINCLGVQHRNSKYLVSCKKLLWIISIID</sequence>
<comment type="caution">
    <text evidence="1">The sequence shown here is derived from an EMBL/GenBank/DDBJ whole genome shotgun (WGS) entry which is preliminary data.</text>
</comment>
<proteinExistence type="predicted"/>
<reference evidence="1 2" key="1">
    <citation type="journal article" date="2021" name="Plant Biotechnol. J.">
        <title>Multi-omics assisted identification of the key and species-specific regulatory components of drought-tolerant mechanisms in Gossypium stocksii.</title>
        <authorList>
            <person name="Yu D."/>
            <person name="Ke L."/>
            <person name="Zhang D."/>
            <person name="Wu Y."/>
            <person name="Sun Y."/>
            <person name="Mei J."/>
            <person name="Sun J."/>
            <person name="Sun Y."/>
        </authorList>
    </citation>
    <scope>NUCLEOTIDE SEQUENCE [LARGE SCALE GENOMIC DNA]</scope>
    <source>
        <strain evidence="2">cv. E1</strain>
        <tissue evidence="1">Leaf</tissue>
    </source>
</reference>